<keyword evidence="3" id="KW-1185">Reference proteome</keyword>
<dbReference type="Proteomes" id="UP000002512">
    <property type="component" value="Chromosome"/>
</dbReference>
<keyword evidence="1" id="KW-1133">Transmembrane helix</keyword>
<evidence type="ECO:0000313" key="2">
    <source>
        <dbReference type="EMBL" id="AAN58201.1"/>
    </source>
</evidence>
<keyword evidence="1" id="KW-0472">Membrane</keyword>
<dbReference type="HOGENOM" id="CLU_3376356_0_0_9"/>
<evidence type="ECO:0000256" key="1">
    <source>
        <dbReference type="SAM" id="Phobius"/>
    </source>
</evidence>
<name>Q8DVM8_STRMU</name>
<dbReference type="AlphaFoldDB" id="Q8DVM8"/>
<protein>
    <submittedName>
        <fullName evidence="2">Uncharacterized protein</fullName>
    </submittedName>
</protein>
<dbReference type="EMBL" id="AE014133">
    <property type="protein sequence ID" value="AAN58201.1"/>
    <property type="molecule type" value="Genomic_DNA"/>
</dbReference>
<feature type="transmembrane region" description="Helical" evidence="1">
    <location>
        <begin position="6"/>
        <end position="23"/>
    </location>
</feature>
<dbReference type="KEGG" id="smu:SMU_451"/>
<evidence type="ECO:0000313" key="3">
    <source>
        <dbReference type="Proteomes" id="UP000002512"/>
    </source>
</evidence>
<keyword evidence="1" id="KW-0812">Transmembrane</keyword>
<gene>
    <name evidence="2" type="ordered locus">SMU_451</name>
</gene>
<accession>Q8DVM8</accession>
<proteinExistence type="predicted"/>
<organism evidence="2 3">
    <name type="scientific">Streptococcus mutans serotype c (strain ATCC 700610 / UA159)</name>
    <dbReference type="NCBI Taxonomy" id="210007"/>
    <lineage>
        <taxon>Bacteria</taxon>
        <taxon>Bacillati</taxon>
        <taxon>Bacillota</taxon>
        <taxon>Bacilli</taxon>
        <taxon>Lactobacillales</taxon>
        <taxon>Streptococcaceae</taxon>
        <taxon>Streptococcus</taxon>
    </lineage>
</organism>
<reference evidence="2 3" key="1">
    <citation type="journal article" date="2002" name="Proc. Natl. Acad. Sci. U.S.A.">
        <title>Genome sequence of Streptococcus mutans UA159, a cariogenic dental pathogen.</title>
        <authorList>
            <person name="Ajdic D."/>
            <person name="McShan W.M."/>
            <person name="McLaughlin R.E."/>
            <person name="Savic G."/>
            <person name="Chang J."/>
            <person name="Carson M.B."/>
            <person name="Primeaux C."/>
            <person name="Tian R."/>
            <person name="Kenton S."/>
            <person name="Jia H."/>
            <person name="Lin S."/>
            <person name="Qian Y."/>
            <person name="Li S."/>
            <person name="Zhu H."/>
            <person name="Najar F."/>
            <person name="Lai H."/>
            <person name="White J."/>
            <person name="Roe B.A."/>
            <person name="Ferretti J.J."/>
        </authorList>
    </citation>
    <scope>NUCLEOTIDE SEQUENCE [LARGE SCALE GENOMIC DNA]</scope>
    <source>
        <strain evidence="3">ATCC 700610 / UA159</strain>
    </source>
</reference>
<dbReference type="STRING" id="210007.SMU_451"/>
<sequence>MKMRAGQVVFIYKLILVLLFYVLQKLFDLKKGCF</sequence>